<gene>
    <name evidence="8" type="ordered locus">Metev_1321</name>
</gene>
<dbReference type="Proteomes" id="UP000000391">
    <property type="component" value="Chromosome"/>
</dbReference>
<dbReference type="PANTHER" id="PTHR44591">
    <property type="entry name" value="STRESS RESPONSE REGULATOR PROTEIN 1"/>
    <property type="match status" value="1"/>
</dbReference>
<accession>D7E7V8</accession>
<dbReference type="InterPro" id="IPR050595">
    <property type="entry name" value="Bact_response_regulator"/>
</dbReference>
<evidence type="ECO:0000256" key="5">
    <source>
        <dbReference type="ARBA" id="ARBA00023163"/>
    </source>
</evidence>
<dbReference type="FunFam" id="3.40.50.2300:FF:000001">
    <property type="entry name" value="DNA-binding response regulator PhoB"/>
    <property type="match status" value="1"/>
</dbReference>
<dbReference type="SUPFAM" id="SSF52172">
    <property type="entry name" value="CheY-like"/>
    <property type="match status" value="1"/>
</dbReference>
<keyword evidence="4" id="KW-0238">DNA-binding</keyword>
<dbReference type="Pfam" id="PF00072">
    <property type="entry name" value="Response_reg"/>
    <property type="match status" value="1"/>
</dbReference>
<dbReference type="AlphaFoldDB" id="D7E7V8"/>
<dbReference type="STRING" id="644295.Metev_1321"/>
<dbReference type="InterPro" id="IPR027417">
    <property type="entry name" value="P-loop_NTPase"/>
</dbReference>
<dbReference type="GO" id="GO:0000160">
    <property type="term" value="P:phosphorelay signal transduction system"/>
    <property type="evidence" value="ECO:0007669"/>
    <property type="project" value="UniProtKB-KW"/>
</dbReference>
<evidence type="ECO:0000256" key="1">
    <source>
        <dbReference type="ARBA" id="ARBA00022553"/>
    </source>
</evidence>
<dbReference type="Gene3D" id="3.40.50.300">
    <property type="entry name" value="P-loop containing nucleotide triphosphate hydrolases"/>
    <property type="match status" value="1"/>
</dbReference>
<keyword evidence="9" id="KW-1185">Reference proteome</keyword>
<reference evidence="8 9" key="1">
    <citation type="submission" date="2010-06" db="EMBL/GenBank/DDBJ databases">
        <title>Complete sequence chromosome of Methanohalobium evestigatum Z-7303.</title>
        <authorList>
            <consortium name="US DOE Joint Genome Institute"/>
            <person name="Lucas S."/>
            <person name="Copeland A."/>
            <person name="Lapidus A."/>
            <person name="Cheng J.-F."/>
            <person name="Bruce D."/>
            <person name="Goodwin L."/>
            <person name="Pitluck S."/>
            <person name="Saunders E."/>
            <person name="Detter J.C."/>
            <person name="Han C."/>
            <person name="Tapia R."/>
            <person name="Land M."/>
            <person name="Hauser L."/>
            <person name="Kyrpides N."/>
            <person name="Mikhailova N."/>
            <person name="Sieprawska-Lupa M."/>
            <person name="Whitman W.B."/>
            <person name="Anderson I."/>
            <person name="Woyke T."/>
        </authorList>
    </citation>
    <scope>NUCLEOTIDE SEQUENCE [LARGE SCALE GENOMIC DNA]</scope>
    <source>
        <strain evidence="9">ATCC BAA-1072 / DSM 3721 / NBRC 107634 / OCM 161 / Z-7303</strain>
    </source>
</reference>
<sequence>MESDETQEIVNTLRDELISKSTLFLAPVGVSSERIIYFYIYSVLENDPEQTVVWLSLKKPRNKVLNTFAEYGFDVQEYSDRMWFIDIKKPGKEPEKNTLYCESQTDYTKMGSHISKLFNDYPGAILVIDDMNILTKDSLQVVENFIKFVEKTVTNSNGTIVTLLGKEVLSSENEGLIKSFFDVVIDITNSGEMHAEIGLKSLHVSYTISDGKINFEYIQKKIKRDRLKILIVDDEPDIPELIKLSLSNEPYDFIVAYSGEQAVDMTLQELPDLILLDIMMPDMDGYEVVEELNKDKSTRDIAIIMVSAKTRVEDKLKGMELGIDDYISKPFDERELNARIKMVMKRYGWKNL</sequence>
<dbReference type="PANTHER" id="PTHR44591:SF3">
    <property type="entry name" value="RESPONSE REGULATORY DOMAIN-CONTAINING PROTEIN"/>
    <property type="match status" value="1"/>
</dbReference>
<dbReference type="HOGENOM" id="CLU_786681_0_0_2"/>
<dbReference type="EMBL" id="CP002069">
    <property type="protein sequence ID" value="ADI74181.1"/>
    <property type="molecule type" value="Genomic_DNA"/>
</dbReference>
<feature type="modified residue" description="4-aspartylphosphate" evidence="6">
    <location>
        <position position="277"/>
    </location>
</feature>
<dbReference type="SMART" id="SM00448">
    <property type="entry name" value="REC"/>
    <property type="match status" value="1"/>
</dbReference>
<keyword evidence="1 6" id="KW-0597">Phosphoprotein</keyword>
<dbReference type="GeneID" id="9346954"/>
<dbReference type="OrthoDB" id="2830at2157"/>
<dbReference type="Gene3D" id="3.40.50.2300">
    <property type="match status" value="1"/>
</dbReference>
<keyword evidence="2" id="KW-0902">Two-component regulatory system</keyword>
<keyword evidence="5" id="KW-0804">Transcription</keyword>
<protein>
    <submittedName>
        <fullName evidence="8">Response regulator receiver protein</fullName>
    </submittedName>
</protein>
<dbReference type="PROSITE" id="PS50110">
    <property type="entry name" value="RESPONSE_REGULATORY"/>
    <property type="match status" value="1"/>
</dbReference>
<evidence type="ECO:0000256" key="3">
    <source>
        <dbReference type="ARBA" id="ARBA00023015"/>
    </source>
</evidence>
<evidence type="ECO:0000256" key="2">
    <source>
        <dbReference type="ARBA" id="ARBA00023012"/>
    </source>
</evidence>
<keyword evidence="3" id="KW-0805">Transcription regulation</keyword>
<organism evidence="8 9">
    <name type="scientific">Methanohalobium evestigatum (strain ATCC BAA-1072 / DSM 3721 / NBRC 107634 / OCM 161 / Z-7303)</name>
    <dbReference type="NCBI Taxonomy" id="644295"/>
    <lineage>
        <taxon>Archaea</taxon>
        <taxon>Methanobacteriati</taxon>
        <taxon>Methanobacteriota</taxon>
        <taxon>Stenosarchaea group</taxon>
        <taxon>Methanomicrobia</taxon>
        <taxon>Methanosarcinales</taxon>
        <taxon>Methanosarcinaceae</taxon>
        <taxon>Methanohalobium</taxon>
    </lineage>
</organism>
<feature type="domain" description="Response regulatory" evidence="7">
    <location>
        <begin position="228"/>
        <end position="344"/>
    </location>
</feature>
<evidence type="ECO:0000256" key="6">
    <source>
        <dbReference type="PROSITE-ProRule" id="PRU00169"/>
    </source>
</evidence>
<dbReference type="KEGG" id="mev:Metev_1321"/>
<evidence type="ECO:0000313" key="9">
    <source>
        <dbReference type="Proteomes" id="UP000000391"/>
    </source>
</evidence>
<dbReference type="RefSeq" id="WP_013194747.1">
    <property type="nucleotide sequence ID" value="NC_014253.1"/>
</dbReference>
<evidence type="ECO:0000313" key="8">
    <source>
        <dbReference type="EMBL" id="ADI74181.1"/>
    </source>
</evidence>
<evidence type="ECO:0000256" key="4">
    <source>
        <dbReference type="ARBA" id="ARBA00023125"/>
    </source>
</evidence>
<proteinExistence type="predicted"/>
<name>D7E7V8_METEZ</name>
<dbReference type="InterPro" id="IPR011006">
    <property type="entry name" value="CheY-like_superfamily"/>
</dbReference>
<evidence type="ECO:0000259" key="7">
    <source>
        <dbReference type="PROSITE" id="PS50110"/>
    </source>
</evidence>
<dbReference type="InterPro" id="IPR001789">
    <property type="entry name" value="Sig_transdc_resp-reg_receiver"/>
</dbReference>
<dbReference type="GO" id="GO:0003677">
    <property type="term" value="F:DNA binding"/>
    <property type="evidence" value="ECO:0007669"/>
    <property type="project" value="UniProtKB-KW"/>
</dbReference>